<evidence type="ECO:0000313" key="7">
    <source>
        <dbReference type="EMBL" id="MBW7456063.1"/>
    </source>
</evidence>
<dbReference type="InterPro" id="IPR011006">
    <property type="entry name" value="CheY-like_superfamily"/>
</dbReference>
<sequence length="140" mass="15920">MRAMLIDDERLALKQLKRMLEEVVGGVEIIEMTSNPVQALERSEELQPDVVFLDIHMPGMNGLKLGEKLQQAVPHVEIVFVTAYDQYAVKAFDICALDYILKPVHPIRLQQTVERVRQKIMLVREIDGLSPIPCPESSQI</sequence>
<dbReference type="SMART" id="SM00448">
    <property type="entry name" value="REC"/>
    <property type="match status" value="1"/>
</dbReference>
<keyword evidence="8" id="KW-1185">Reference proteome</keyword>
<evidence type="ECO:0000256" key="3">
    <source>
        <dbReference type="ARBA" id="ARBA00023125"/>
    </source>
</evidence>
<dbReference type="Gene3D" id="3.40.50.2300">
    <property type="match status" value="1"/>
</dbReference>
<accession>A0ABS7C570</accession>
<keyword evidence="1 5" id="KW-0597">Phosphoprotein</keyword>
<proteinExistence type="predicted"/>
<protein>
    <submittedName>
        <fullName evidence="7">Response regulator</fullName>
    </submittedName>
</protein>
<keyword evidence="4" id="KW-0804">Transcription</keyword>
<feature type="domain" description="Response regulatory" evidence="6">
    <location>
        <begin position="2"/>
        <end position="117"/>
    </location>
</feature>
<evidence type="ECO:0000313" key="8">
    <source>
        <dbReference type="Proteomes" id="UP001519887"/>
    </source>
</evidence>
<dbReference type="EMBL" id="JAHZIK010000491">
    <property type="protein sequence ID" value="MBW7456063.1"/>
    <property type="molecule type" value="Genomic_DNA"/>
</dbReference>
<dbReference type="Pfam" id="PF00072">
    <property type="entry name" value="Response_reg"/>
    <property type="match status" value="1"/>
</dbReference>
<dbReference type="PANTHER" id="PTHR48111:SF69">
    <property type="entry name" value="RESPONSE REGULATOR RECEIVER"/>
    <property type="match status" value="1"/>
</dbReference>
<keyword evidence="3" id="KW-0238">DNA-binding</keyword>
<evidence type="ECO:0000259" key="6">
    <source>
        <dbReference type="PROSITE" id="PS50110"/>
    </source>
</evidence>
<keyword evidence="2" id="KW-0805">Transcription regulation</keyword>
<dbReference type="InterPro" id="IPR001789">
    <property type="entry name" value="Sig_transdc_resp-reg_receiver"/>
</dbReference>
<dbReference type="PANTHER" id="PTHR48111">
    <property type="entry name" value="REGULATOR OF RPOS"/>
    <property type="match status" value="1"/>
</dbReference>
<reference evidence="7 8" key="1">
    <citation type="submission" date="2021-07" db="EMBL/GenBank/DDBJ databases">
        <title>Paenibacillus radiodurans sp. nov., isolated from the southeastern edge of Tengger Desert.</title>
        <authorList>
            <person name="Zhang G."/>
        </authorList>
    </citation>
    <scope>NUCLEOTIDE SEQUENCE [LARGE SCALE GENOMIC DNA]</scope>
    <source>
        <strain evidence="7 8">CCM 7311</strain>
    </source>
</reference>
<name>A0ABS7C570_9BACL</name>
<evidence type="ECO:0000256" key="1">
    <source>
        <dbReference type="ARBA" id="ARBA00022553"/>
    </source>
</evidence>
<dbReference type="PROSITE" id="PS50110">
    <property type="entry name" value="RESPONSE_REGULATORY"/>
    <property type="match status" value="1"/>
</dbReference>
<comment type="caution">
    <text evidence="7">The sequence shown here is derived from an EMBL/GenBank/DDBJ whole genome shotgun (WGS) entry which is preliminary data.</text>
</comment>
<evidence type="ECO:0000256" key="5">
    <source>
        <dbReference type="PROSITE-ProRule" id="PRU00169"/>
    </source>
</evidence>
<dbReference type="Proteomes" id="UP001519887">
    <property type="component" value="Unassembled WGS sequence"/>
</dbReference>
<evidence type="ECO:0000256" key="4">
    <source>
        <dbReference type="ARBA" id="ARBA00023163"/>
    </source>
</evidence>
<evidence type="ECO:0000256" key="2">
    <source>
        <dbReference type="ARBA" id="ARBA00023015"/>
    </source>
</evidence>
<dbReference type="InterPro" id="IPR039420">
    <property type="entry name" value="WalR-like"/>
</dbReference>
<feature type="modified residue" description="4-aspartylphosphate" evidence="5">
    <location>
        <position position="54"/>
    </location>
</feature>
<gene>
    <name evidence="7" type="ORF">K0U00_18705</name>
</gene>
<dbReference type="SUPFAM" id="SSF52172">
    <property type="entry name" value="CheY-like"/>
    <property type="match status" value="1"/>
</dbReference>
<organism evidence="7 8">
    <name type="scientific">Paenibacillus sepulcri</name>
    <dbReference type="NCBI Taxonomy" id="359917"/>
    <lineage>
        <taxon>Bacteria</taxon>
        <taxon>Bacillati</taxon>
        <taxon>Bacillota</taxon>
        <taxon>Bacilli</taxon>
        <taxon>Bacillales</taxon>
        <taxon>Paenibacillaceae</taxon>
        <taxon>Paenibacillus</taxon>
    </lineage>
</organism>